<gene>
    <name evidence="2" type="ORF">GA0074695_2367</name>
</gene>
<dbReference type="EMBL" id="LT607411">
    <property type="protein sequence ID" value="SCE94768.1"/>
    <property type="molecule type" value="Genomic_DNA"/>
</dbReference>
<keyword evidence="3" id="KW-1185">Reference proteome</keyword>
<organism evidence="2 3">
    <name type="scientific">Micromonospora viridifaciens</name>
    <dbReference type="NCBI Taxonomy" id="1881"/>
    <lineage>
        <taxon>Bacteria</taxon>
        <taxon>Bacillati</taxon>
        <taxon>Actinomycetota</taxon>
        <taxon>Actinomycetes</taxon>
        <taxon>Micromonosporales</taxon>
        <taxon>Micromonosporaceae</taxon>
        <taxon>Micromonospora</taxon>
    </lineage>
</organism>
<evidence type="ECO:0000313" key="2">
    <source>
        <dbReference type="EMBL" id="SCE94768.1"/>
    </source>
</evidence>
<evidence type="ECO:0000313" key="3">
    <source>
        <dbReference type="Proteomes" id="UP000198242"/>
    </source>
</evidence>
<evidence type="ECO:0000256" key="1">
    <source>
        <dbReference type="SAM" id="MobiDB-lite"/>
    </source>
</evidence>
<proteinExistence type="predicted"/>
<sequence length="290" mass="31288">MWVERENDRRHRAYDTEVEAWHRRHDELTRLRIEAAGFLGCMQPRTGLPVHLDDDEVVYRVLPAVELVEAKARHVAGLPAPGLTVAAACVGAPARALRGGLQVVDAVAVVTSHRVAFAGRERRREWRYADMVGLAHHPDVPLTLLHTTQGRRLPGLLVPAAITVNFRFYLTLAFAAAIGQRAAVVAQIDALLDAHRRALPVPPPLAEADDARRPPRRPDRLVAAGTALVAFAFATLSAGPPKSEQPGQRNRTKPDSGGIAAPIDAGNSSRPSAQAPPPSRPHRTATQAGP</sequence>
<dbReference type="AlphaFoldDB" id="A0A1C4WEZ1"/>
<reference evidence="3" key="1">
    <citation type="submission" date="2016-06" db="EMBL/GenBank/DDBJ databases">
        <authorList>
            <person name="Varghese N."/>
            <person name="Submissions Spin"/>
        </authorList>
    </citation>
    <scope>NUCLEOTIDE SEQUENCE [LARGE SCALE GENOMIC DNA]</scope>
    <source>
        <strain evidence="3">DSM 43909</strain>
    </source>
</reference>
<dbReference type="Proteomes" id="UP000198242">
    <property type="component" value="Chromosome I"/>
</dbReference>
<feature type="region of interest" description="Disordered" evidence="1">
    <location>
        <begin position="237"/>
        <end position="290"/>
    </location>
</feature>
<name>A0A1C4WEZ1_MICVI</name>
<accession>A0A1C4WEZ1</accession>
<protein>
    <submittedName>
        <fullName evidence="2">Uncharacterized protein</fullName>
    </submittedName>
</protein>